<protein>
    <recommendedName>
        <fullName evidence="8">Inositol-1-monophosphatase</fullName>
    </recommendedName>
</protein>
<dbReference type="PANTHER" id="PTHR20854:SF4">
    <property type="entry name" value="INOSITOL-1-MONOPHOSPHATASE-RELATED"/>
    <property type="match status" value="1"/>
</dbReference>
<organism evidence="6 7">
    <name type="scientific">Candidatus Taylorbacteria bacterium RIFCSPHIGHO2_02_49_25</name>
    <dbReference type="NCBI Taxonomy" id="1802305"/>
    <lineage>
        <taxon>Bacteria</taxon>
        <taxon>Candidatus Tayloriibacteriota</taxon>
    </lineage>
</organism>
<dbReference type="GO" id="GO:0006020">
    <property type="term" value="P:inositol metabolic process"/>
    <property type="evidence" value="ECO:0007669"/>
    <property type="project" value="TreeGrafter"/>
</dbReference>
<feature type="binding site" evidence="5">
    <location>
        <position position="76"/>
    </location>
    <ligand>
        <name>Mg(2+)</name>
        <dbReference type="ChEBI" id="CHEBI:18420"/>
        <label>1</label>
        <note>catalytic</note>
    </ligand>
</feature>
<sequence>MRNTMRDNPQKFLEVALQAVKKAEPIFRKSFGKPSGVVEKQQGIYKSPVTDADKAIETVITSVLAKEFPAHSISGEEFPAQKKQSPYTWYIDPIDGTISYIRGLPCASISLGLWKEETPMVALIVDPLGRTAYSAIRGKGAFKNGKERLSVSSVARVSDGLGSVGRMKILADDLALQRVARMAYRGRAYGGGAFELCYIAEGKLDFSVSERIKVYDVAAGMLILAEAGGTATDWEGKPFVSTATQFAASNGKIHEELLETLRG</sequence>
<name>A0A1G2MBD4_9BACT</name>
<dbReference type="PANTHER" id="PTHR20854">
    <property type="entry name" value="INOSITOL MONOPHOSPHATASE"/>
    <property type="match status" value="1"/>
</dbReference>
<comment type="cofactor">
    <cofactor evidence="1 5">
        <name>Mg(2+)</name>
        <dbReference type="ChEBI" id="CHEBI:18420"/>
    </cofactor>
</comment>
<feature type="binding site" evidence="5">
    <location>
        <position position="94"/>
    </location>
    <ligand>
        <name>Mg(2+)</name>
        <dbReference type="ChEBI" id="CHEBI:18420"/>
        <label>1</label>
        <note>catalytic</note>
    </ligand>
</feature>
<dbReference type="GO" id="GO:0008934">
    <property type="term" value="F:inositol monophosphate 1-phosphatase activity"/>
    <property type="evidence" value="ECO:0007669"/>
    <property type="project" value="TreeGrafter"/>
</dbReference>
<dbReference type="AlphaFoldDB" id="A0A1G2MBD4"/>
<dbReference type="GO" id="GO:0046872">
    <property type="term" value="F:metal ion binding"/>
    <property type="evidence" value="ECO:0007669"/>
    <property type="project" value="UniProtKB-KW"/>
</dbReference>
<evidence type="ECO:0000256" key="5">
    <source>
        <dbReference type="PIRSR" id="PIRSR600760-2"/>
    </source>
</evidence>
<dbReference type="EMBL" id="MHRJ01000049">
    <property type="protein sequence ID" value="OHA21207.1"/>
    <property type="molecule type" value="Genomic_DNA"/>
</dbReference>
<evidence type="ECO:0000256" key="4">
    <source>
        <dbReference type="ARBA" id="ARBA00022842"/>
    </source>
</evidence>
<evidence type="ECO:0000313" key="7">
    <source>
        <dbReference type="Proteomes" id="UP000176493"/>
    </source>
</evidence>
<dbReference type="GO" id="GO:0046854">
    <property type="term" value="P:phosphatidylinositol phosphate biosynthetic process"/>
    <property type="evidence" value="ECO:0007669"/>
    <property type="project" value="InterPro"/>
</dbReference>
<dbReference type="Proteomes" id="UP000176493">
    <property type="component" value="Unassembled WGS sequence"/>
</dbReference>
<dbReference type="PROSITE" id="PS00630">
    <property type="entry name" value="IMP_2"/>
    <property type="match status" value="1"/>
</dbReference>
<evidence type="ECO:0000313" key="6">
    <source>
        <dbReference type="EMBL" id="OHA21207.1"/>
    </source>
</evidence>
<dbReference type="InterPro" id="IPR020550">
    <property type="entry name" value="Inositol_monophosphatase_CS"/>
</dbReference>
<keyword evidence="3" id="KW-0378">Hydrolase</keyword>
<dbReference type="GO" id="GO:0007165">
    <property type="term" value="P:signal transduction"/>
    <property type="evidence" value="ECO:0007669"/>
    <property type="project" value="TreeGrafter"/>
</dbReference>
<proteinExistence type="predicted"/>
<evidence type="ECO:0000256" key="2">
    <source>
        <dbReference type="ARBA" id="ARBA00022723"/>
    </source>
</evidence>
<evidence type="ECO:0008006" key="8">
    <source>
        <dbReference type="Google" id="ProtNLM"/>
    </source>
</evidence>
<feature type="binding site" evidence="5">
    <location>
        <position position="95"/>
    </location>
    <ligand>
        <name>Mg(2+)</name>
        <dbReference type="ChEBI" id="CHEBI:18420"/>
        <label>1</label>
        <note>catalytic</note>
    </ligand>
</feature>
<dbReference type="Pfam" id="PF00459">
    <property type="entry name" value="Inositol_P"/>
    <property type="match status" value="1"/>
</dbReference>
<accession>A0A1G2MBD4</accession>
<dbReference type="SUPFAM" id="SSF56655">
    <property type="entry name" value="Carbohydrate phosphatase"/>
    <property type="match status" value="1"/>
</dbReference>
<keyword evidence="4 5" id="KW-0460">Magnesium</keyword>
<dbReference type="Gene3D" id="3.40.190.80">
    <property type="match status" value="1"/>
</dbReference>
<dbReference type="Gene3D" id="3.30.540.10">
    <property type="entry name" value="Fructose-1,6-Bisphosphatase, subunit A, domain 1"/>
    <property type="match status" value="1"/>
</dbReference>
<dbReference type="PROSITE" id="PS00629">
    <property type="entry name" value="IMP_1"/>
    <property type="match status" value="1"/>
</dbReference>
<dbReference type="InterPro" id="IPR000760">
    <property type="entry name" value="Inositol_monophosphatase-like"/>
</dbReference>
<dbReference type="InterPro" id="IPR020583">
    <property type="entry name" value="Inositol_monoP_metal-BS"/>
</dbReference>
<feature type="binding site" evidence="5">
    <location>
        <position position="92"/>
    </location>
    <ligand>
        <name>Mg(2+)</name>
        <dbReference type="ChEBI" id="CHEBI:18420"/>
        <label>1</label>
        <note>catalytic</note>
    </ligand>
</feature>
<dbReference type="FunFam" id="3.30.540.10:FF:000003">
    <property type="entry name" value="Inositol-1-monophosphatase"/>
    <property type="match status" value="1"/>
</dbReference>
<feature type="binding site" evidence="5">
    <location>
        <position position="216"/>
    </location>
    <ligand>
        <name>Mg(2+)</name>
        <dbReference type="ChEBI" id="CHEBI:18420"/>
        <label>1</label>
        <note>catalytic</note>
    </ligand>
</feature>
<reference evidence="6 7" key="1">
    <citation type="journal article" date="2016" name="Nat. Commun.">
        <title>Thousands of microbial genomes shed light on interconnected biogeochemical processes in an aquifer system.</title>
        <authorList>
            <person name="Anantharaman K."/>
            <person name="Brown C.T."/>
            <person name="Hug L.A."/>
            <person name="Sharon I."/>
            <person name="Castelle C.J."/>
            <person name="Probst A.J."/>
            <person name="Thomas B.C."/>
            <person name="Singh A."/>
            <person name="Wilkins M.J."/>
            <person name="Karaoz U."/>
            <person name="Brodie E.L."/>
            <person name="Williams K.H."/>
            <person name="Hubbard S.S."/>
            <person name="Banfield J.F."/>
        </authorList>
    </citation>
    <scope>NUCLEOTIDE SEQUENCE [LARGE SCALE GENOMIC DNA]</scope>
</reference>
<gene>
    <name evidence="6" type="ORF">A2W52_02905</name>
</gene>
<evidence type="ECO:0000256" key="1">
    <source>
        <dbReference type="ARBA" id="ARBA00001946"/>
    </source>
</evidence>
<dbReference type="PRINTS" id="PR00377">
    <property type="entry name" value="IMPHPHTASES"/>
</dbReference>
<keyword evidence="2 5" id="KW-0479">Metal-binding</keyword>
<comment type="caution">
    <text evidence="6">The sequence shown here is derived from an EMBL/GenBank/DDBJ whole genome shotgun (WGS) entry which is preliminary data.</text>
</comment>
<evidence type="ECO:0000256" key="3">
    <source>
        <dbReference type="ARBA" id="ARBA00022801"/>
    </source>
</evidence>